<dbReference type="Proteomes" id="UP001187315">
    <property type="component" value="Unassembled WGS sequence"/>
</dbReference>
<reference evidence="1" key="1">
    <citation type="submission" date="2023-08" db="EMBL/GenBank/DDBJ databases">
        <title>Pelteobagrus vachellii genome.</title>
        <authorList>
            <person name="Liu H."/>
        </authorList>
    </citation>
    <scope>NUCLEOTIDE SEQUENCE</scope>
    <source>
        <strain evidence="1">PRFRI_2022a</strain>
        <tissue evidence="1">Muscle</tissue>
    </source>
</reference>
<gene>
    <name evidence="1" type="ORF">Q7C36_017305</name>
</gene>
<sequence length="71" mass="7572">MAVAQARGATGWRLRQPGATCTPLPVPISIILSTMELTEWAIVGMVGSLTEGLNDYQAAMPEDDAGDHLFK</sequence>
<proteinExistence type="predicted"/>
<accession>A0AA88SCX3</accession>
<comment type="caution">
    <text evidence="1">The sequence shown here is derived from an EMBL/GenBank/DDBJ whole genome shotgun (WGS) entry which is preliminary data.</text>
</comment>
<keyword evidence="2" id="KW-1185">Reference proteome</keyword>
<dbReference type="AlphaFoldDB" id="A0AA88SCX3"/>
<dbReference type="EMBL" id="JAVHJS010000018">
    <property type="protein sequence ID" value="KAK2829315.1"/>
    <property type="molecule type" value="Genomic_DNA"/>
</dbReference>
<evidence type="ECO:0000313" key="1">
    <source>
        <dbReference type="EMBL" id="KAK2829315.1"/>
    </source>
</evidence>
<name>A0AA88SCX3_TACVA</name>
<protein>
    <submittedName>
        <fullName evidence="1">Uncharacterized protein</fullName>
    </submittedName>
</protein>
<organism evidence="1 2">
    <name type="scientific">Tachysurus vachellii</name>
    <name type="common">Darkbarbel catfish</name>
    <name type="synonym">Pelteobagrus vachellii</name>
    <dbReference type="NCBI Taxonomy" id="175792"/>
    <lineage>
        <taxon>Eukaryota</taxon>
        <taxon>Metazoa</taxon>
        <taxon>Chordata</taxon>
        <taxon>Craniata</taxon>
        <taxon>Vertebrata</taxon>
        <taxon>Euteleostomi</taxon>
        <taxon>Actinopterygii</taxon>
        <taxon>Neopterygii</taxon>
        <taxon>Teleostei</taxon>
        <taxon>Ostariophysi</taxon>
        <taxon>Siluriformes</taxon>
        <taxon>Bagridae</taxon>
        <taxon>Tachysurus</taxon>
    </lineage>
</organism>
<evidence type="ECO:0000313" key="2">
    <source>
        <dbReference type="Proteomes" id="UP001187315"/>
    </source>
</evidence>